<sequence length="373" mass="38181">MSAHFRDLDDVDGLIAADRDGLLRSAATSGAHVRAVAHAVSEGVLDPLTGLRPRAIVVVTGASASARRAADFVVALLAGRVDVPLVVAPTLPGWIGPLDVVVAAGDDPGDRSYADAALRALRRRAEFVAAVPVEGPFADAVAGASIADMSPRLPADARFGFVRLVAVLVAVCTALSAVRMHPVPPALADVADLLDAEAAAYHPGNESFHNQAKLLAMRADGRSVAWAGDTPASTVLAEHVAAALFAIAGIVSAAGDEAGVLARLRVPAHSGSATDSIFYDPDFDGPSSAERPRVMLLTTAGRSWGVQQRTAALGDVDIVTEQASAPDDSASPVADPSAVDFRDAPSDLAAYLALAVRVDFAAAYLELTGAAAR</sequence>
<reference evidence="1" key="1">
    <citation type="submission" date="2023-06" db="EMBL/GenBank/DDBJ databases">
        <title>Gordonia sp. nov. and Pseudochrobactrum sp. nov., two species isolated from the burying beetle Nicrophorus vespilloides.</title>
        <authorList>
            <person name="Poehlein A."/>
            <person name="Guzman J."/>
            <person name="Daniel R."/>
            <person name="Vilcinskas A."/>
        </authorList>
    </citation>
    <scope>NUCLEOTIDE SEQUENCE</scope>
    <source>
        <strain evidence="1">MP11Mi</strain>
    </source>
</reference>
<evidence type="ECO:0000313" key="1">
    <source>
        <dbReference type="EMBL" id="WOC13417.1"/>
    </source>
</evidence>
<dbReference type="EMBL" id="CP128986">
    <property type="protein sequence ID" value="WOC13417.1"/>
    <property type="molecule type" value="Genomic_DNA"/>
</dbReference>
<accession>A0AA97CY33</accession>
<evidence type="ECO:0008006" key="2">
    <source>
        <dbReference type="Google" id="ProtNLM"/>
    </source>
</evidence>
<dbReference type="InterPro" id="IPR046348">
    <property type="entry name" value="SIS_dom_sf"/>
</dbReference>
<dbReference type="AlphaFoldDB" id="A0AA97CY33"/>
<dbReference type="SUPFAM" id="SSF53697">
    <property type="entry name" value="SIS domain"/>
    <property type="match status" value="1"/>
</dbReference>
<name>A0AA97CY33_9ACTN</name>
<dbReference type="GO" id="GO:1901135">
    <property type="term" value="P:carbohydrate derivative metabolic process"/>
    <property type="evidence" value="ECO:0007669"/>
    <property type="project" value="InterPro"/>
</dbReference>
<proteinExistence type="predicted"/>
<gene>
    <name evidence="1" type="ORF">MP11Mi_25180</name>
</gene>
<dbReference type="GO" id="GO:0097367">
    <property type="term" value="F:carbohydrate derivative binding"/>
    <property type="evidence" value="ECO:0007669"/>
    <property type="project" value="InterPro"/>
</dbReference>
<dbReference type="RefSeq" id="WP_420039241.1">
    <property type="nucleotide sequence ID" value="NZ_CP128986.1"/>
</dbReference>
<organism evidence="1">
    <name type="scientific">Gordonia sp. MP11Mi</name>
    <dbReference type="NCBI Taxonomy" id="3022769"/>
    <lineage>
        <taxon>Bacteria</taxon>
        <taxon>Bacillati</taxon>
        <taxon>Actinomycetota</taxon>
        <taxon>Actinomycetes</taxon>
        <taxon>Mycobacteriales</taxon>
        <taxon>Gordoniaceae</taxon>
        <taxon>Gordonia</taxon>
    </lineage>
</organism>
<protein>
    <recommendedName>
        <fullName evidence="2">TobH protein</fullName>
    </recommendedName>
</protein>